<keyword evidence="2" id="KW-1185">Reference proteome</keyword>
<dbReference type="RefSeq" id="WP_303307156.1">
    <property type="nucleotide sequence ID" value="NZ_JAODOP010000004.1"/>
</dbReference>
<dbReference type="EMBL" id="JAODOP010000004">
    <property type="protein sequence ID" value="MEF3834847.1"/>
    <property type="molecule type" value="Genomic_DNA"/>
</dbReference>
<name>A0ABU7XVU3_9FLAO</name>
<proteinExistence type="predicted"/>
<dbReference type="Proteomes" id="UP001337305">
    <property type="component" value="Unassembled WGS sequence"/>
</dbReference>
<sequence>MRHFIFFIALLNISTMVAQEESDKTLDGTYHLLFEERGITTKHIQFVEKNDAKMLLIASCEKCFPAMYQYRPEESESIGQSVFYAMGIFIISYDAESFIAVVPSLDENTAFAFSNFYSKNKTTLKMMTKEKIEAYASKL</sequence>
<accession>A0ABU7XVU3</accession>
<protein>
    <submittedName>
        <fullName evidence="1">Uncharacterized protein</fullName>
    </submittedName>
</protein>
<comment type="caution">
    <text evidence="1">The sequence shown here is derived from an EMBL/GenBank/DDBJ whole genome shotgun (WGS) entry which is preliminary data.</text>
</comment>
<gene>
    <name evidence="1" type="ORF">N1F79_17065</name>
</gene>
<evidence type="ECO:0000313" key="1">
    <source>
        <dbReference type="EMBL" id="MEF3834847.1"/>
    </source>
</evidence>
<reference evidence="1 2" key="1">
    <citation type="submission" date="2022-09" db="EMBL/GenBank/DDBJ databases">
        <title>Genome sequencing of Flavivirga sp. MEBiC05379.</title>
        <authorList>
            <person name="Oh H.-M."/>
            <person name="Kwon K.K."/>
            <person name="Park M.J."/>
            <person name="Yang S.-H."/>
        </authorList>
    </citation>
    <scope>NUCLEOTIDE SEQUENCE [LARGE SCALE GENOMIC DNA]</scope>
    <source>
        <strain evidence="1 2">MEBiC05379</strain>
    </source>
</reference>
<evidence type="ECO:0000313" key="2">
    <source>
        <dbReference type="Proteomes" id="UP001337305"/>
    </source>
</evidence>
<organism evidence="1 2">
    <name type="scientific">Flavivirga spongiicola</name>
    <dbReference type="NCBI Taxonomy" id="421621"/>
    <lineage>
        <taxon>Bacteria</taxon>
        <taxon>Pseudomonadati</taxon>
        <taxon>Bacteroidota</taxon>
        <taxon>Flavobacteriia</taxon>
        <taxon>Flavobacteriales</taxon>
        <taxon>Flavobacteriaceae</taxon>
        <taxon>Flavivirga</taxon>
    </lineage>
</organism>